<evidence type="ECO:0000313" key="13">
    <source>
        <dbReference type="RefSeq" id="XP_025419328.1"/>
    </source>
</evidence>
<name>A0A8B8G8Y0_9HEMI</name>
<dbReference type="InterPro" id="IPR017948">
    <property type="entry name" value="TGFb_CS"/>
</dbReference>
<keyword evidence="12" id="KW-1185">Reference proteome</keyword>
<gene>
    <name evidence="13" type="primary">LOC112689708</name>
</gene>
<evidence type="ECO:0000256" key="8">
    <source>
        <dbReference type="ARBA" id="ARBA00023180"/>
    </source>
</evidence>
<feature type="signal peptide" evidence="10">
    <location>
        <begin position="1"/>
        <end position="22"/>
    </location>
</feature>
<dbReference type="SUPFAM" id="SSF57501">
    <property type="entry name" value="Cystine-knot cytokines"/>
    <property type="match status" value="2"/>
</dbReference>
<dbReference type="Proteomes" id="UP000694846">
    <property type="component" value="Unplaced"/>
</dbReference>
<dbReference type="SMART" id="SM00204">
    <property type="entry name" value="TGFB"/>
    <property type="match status" value="2"/>
</dbReference>
<keyword evidence="6 9" id="KW-0339">Growth factor</keyword>
<keyword evidence="5 10" id="KW-0732">Signal</keyword>
<dbReference type="InterPro" id="IPR015615">
    <property type="entry name" value="TGF-beta-rel"/>
</dbReference>
<evidence type="ECO:0000256" key="4">
    <source>
        <dbReference type="ARBA" id="ARBA00022525"/>
    </source>
</evidence>
<evidence type="ECO:0000256" key="9">
    <source>
        <dbReference type="RuleBase" id="RU000354"/>
    </source>
</evidence>
<evidence type="ECO:0000313" key="12">
    <source>
        <dbReference type="Proteomes" id="UP000694846"/>
    </source>
</evidence>
<dbReference type="PROSITE" id="PS51362">
    <property type="entry name" value="TGF_BETA_2"/>
    <property type="match status" value="2"/>
</dbReference>
<feature type="chain" id="PRO_5034907396" evidence="10">
    <location>
        <begin position="23"/>
        <end position="844"/>
    </location>
</feature>
<evidence type="ECO:0000256" key="5">
    <source>
        <dbReference type="ARBA" id="ARBA00022729"/>
    </source>
</evidence>
<evidence type="ECO:0000256" key="2">
    <source>
        <dbReference type="ARBA" id="ARBA00006656"/>
    </source>
</evidence>
<accession>A0A8B8G8Y0</accession>
<dbReference type="GO" id="GO:0005125">
    <property type="term" value="F:cytokine activity"/>
    <property type="evidence" value="ECO:0007669"/>
    <property type="project" value="UniProtKB-KW"/>
</dbReference>
<dbReference type="GeneID" id="112689708"/>
<dbReference type="InterPro" id="IPR001839">
    <property type="entry name" value="TGF-b_C"/>
</dbReference>
<dbReference type="PANTHER" id="PTHR11848">
    <property type="entry name" value="TGF-BETA FAMILY"/>
    <property type="match status" value="1"/>
</dbReference>
<keyword evidence="8" id="KW-0325">Glycoprotein</keyword>
<dbReference type="CDD" id="cd13761">
    <property type="entry name" value="TGF_beta_BMP5_like"/>
    <property type="match status" value="2"/>
</dbReference>
<evidence type="ECO:0000256" key="3">
    <source>
        <dbReference type="ARBA" id="ARBA00022514"/>
    </source>
</evidence>
<evidence type="ECO:0000256" key="10">
    <source>
        <dbReference type="SAM" id="SignalP"/>
    </source>
</evidence>
<dbReference type="Gene3D" id="2.10.90.10">
    <property type="entry name" value="Cystine-knot cytokines"/>
    <property type="match status" value="2"/>
</dbReference>
<comment type="subcellular location">
    <subcellularLocation>
        <location evidence="1">Secreted</location>
    </subcellularLocation>
</comment>
<protein>
    <submittedName>
        <fullName evidence="13">Uncharacterized protein LOC112689708</fullName>
    </submittedName>
</protein>
<reference evidence="13" key="1">
    <citation type="submission" date="2025-08" db="UniProtKB">
        <authorList>
            <consortium name="RefSeq"/>
        </authorList>
    </citation>
    <scope>IDENTIFICATION</scope>
    <source>
        <tissue evidence="13">Whole body</tissue>
    </source>
</reference>
<evidence type="ECO:0000259" key="11">
    <source>
        <dbReference type="PROSITE" id="PS51362"/>
    </source>
</evidence>
<organism evidence="12 13">
    <name type="scientific">Sipha flava</name>
    <name type="common">yellow sugarcane aphid</name>
    <dbReference type="NCBI Taxonomy" id="143950"/>
    <lineage>
        <taxon>Eukaryota</taxon>
        <taxon>Metazoa</taxon>
        <taxon>Ecdysozoa</taxon>
        <taxon>Arthropoda</taxon>
        <taxon>Hexapoda</taxon>
        <taxon>Insecta</taxon>
        <taxon>Pterygota</taxon>
        <taxon>Neoptera</taxon>
        <taxon>Paraneoptera</taxon>
        <taxon>Hemiptera</taxon>
        <taxon>Sternorrhyncha</taxon>
        <taxon>Aphidomorpha</taxon>
        <taxon>Aphidoidea</taxon>
        <taxon>Aphididae</taxon>
        <taxon>Sipha</taxon>
    </lineage>
</organism>
<dbReference type="InterPro" id="IPR029034">
    <property type="entry name" value="Cystine-knot_cytokine"/>
</dbReference>
<keyword evidence="4" id="KW-0964">Secreted</keyword>
<feature type="domain" description="TGF-beta family profile" evidence="11">
    <location>
        <begin position="716"/>
        <end position="844"/>
    </location>
</feature>
<dbReference type="GO" id="GO:0032502">
    <property type="term" value="P:developmental process"/>
    <property type="evidence" value="ECO:0007669"/>
    <property type="project" value="UniProtKB-ARBA"/>
</dbReference>
<feature type="domain" description="TGF-beta family profile" evidence="11">
    <location>
        <begin position="287"/>
        <end position="415"/>
    </location>
</feature>
<keyword evidence="7" id="KW-1015">Disulfide bond</keyword>
<dbReference type="RefSeq" id="XP_025419328.1">
    <property type="nucleotide sequence ID" value="XM_025563543.1"/>
</dbReference>
<dbReference type="PANTHER" id="PTHR11848:SF310">
    <property type="entry name" value="PROTEIN 60A-RELATED"/>
    <property type="match status" value="1"/>
</dbReference>
<evidence type="ECO:0000256" key="1">
    <source>
        <dbReference type="ARBA" id="ARBA00004613"/>
    </source>
</evidence>
<comment type="similarity">
    <text evidence="2 9">Belongs to the TGF-beta family.</text>
</comment>
<proteinExistence type="inferred from homology"/>
<dbReference type="FunFam" id="2.10.90.10:FF:000003">
    <property type="entry name" value="Bone morphogenetic protein 5"/>
    <property type="match status" value="2"/>
</dbReference>
<evidence type="ECO:0000256" key="6">
    <source>
        <dbReference type="ARBA" id="ARBA00023030"/>
    </source>
</evidence>
<sequence>MYKRNCFVTLTAMYVASMMVTAESPTGVYVDTGIQTVKQDIMSIEERNEVEQEILTMFGVPKKPRKAPKNLNGSAPQFLFDVYKSLQEGSRDRKTRSVSDVGLYDDRTVQDSDVIVTLYLSNHSPISNVRHEHGKRILFELNDVPSEETHMITSAEVHLYQSGNSNSIKKYSVTLYQVLITESGEKELEFVATQNTTTDYDGWLRFNATGALVSWIHFLYPNRGFYVSVHSLDNEDREIKPEEIGMVTWADKHQLSEAKKPFMAVYLKSRNGGNIVGGPSLQKHYRRRRRKTIESSFNSNPFQNIGDGFQSRSCQIQTLYVSFRDLEWQDWIIAPDGYGAFYCTGECNFPLNAHMNATNHAIVQTLVHLMSPLQVPKPCCAPTKMAQQAVLFFLEDNNVILKKYKNMIVKSCGCHDCFSRRTRERKKEIMYKRNCFVTLTAMYVASMMVTAESPTGVYVDTGIQTVKQDIMSIEERNEVEQEILTMFGVPKKPRKAPKNLNGSAPQFLFDVYKSLQEGSRDRKTRSVSDVGLYDDRTVQDSDVIVTLYLSNHSPISNVRHEHGKRILFELNDVPSEETHMITSAEVHLYQSGNSNSIKKYSVTLYQVLITESGEKELEFVATQNTTTDYDGWLRFNATGALVSWIHFLYPNRGFYVSVHSLDNEDREIKPEEIGMVTWADKHQLSEAKKPFMAVYLKSRNGGNIVGGPSLQKHYRRRRRKTIESSFNSNPFQNIGDGFQSRSCQIQTLYVSFRDLEWQDWIIAPDGYGAFYCTGECNFPLNAHMNATNHAIVQTLVHLMSPLQVPKPCCAPTKMAQQAVLFFLEDNNVILKKYKNMIVKSCGCH</sequence>
<dbReference type="AlphaFoldDB" id="A0A8B8G8Y0"/>
<dbReference type="Gene3D" id="2.60.120.970">
    <property type="match status" value="2"/>
</dbReference>
<dbReference type="GO" id="GO:0008083">
    <property type="term" value="F:growth factor activity"/>
    <property type="evidence" value="ECO:0007669"/>
    <property type="project" value="UniProtKB-KW"/>
</dbReference>
<dbReference type="Pfam" id="PF00019">
    <property type="entry name" value="TGF_beta"/>
    <property type="match status" value="2"/>
</dbReference>
<dbReference type="InterPro" id="IPR001111">
    <property type="entry name" value="TGF-b_propeptide"/>
</dbReference>
<evidence type="ECO:0000256" key="7">
    <source>
        <dbReference type="ARBA" id="ARBA00023157"/>
    </source>
</evidence>
<dbReference type="OrthoDB" id="5987191at2759"/>
<keyword evidence="3" id="KW-0202">Cytokine</keyword>
<dbReference type="GO" id="GO:0005615">
    <property type="term" value="C:extracellular space"/>
    <property type="evidence" value="ECO:0007669"/>
    <property type="project" value="UniProtKB-KW"/>
</dbReference>
<dbReference type="PROSITE" id="PS00250">
    <property type="entry name" value="TGF_BETA_1"/>
    <property type="match status" value="2"/>
</dbReference>
<dbReference type="Pfam" id="PF00688">
    <property type="entry name" value="TGFb_propeptide"/>
    <property type="match status" value="2"/>
</dbReference>